<dbReference type="GO" id="GO:0000977">
    <property type="term" value="F:RNA polymerase II transcription regulatory region sequence-specific DNA binding"/>
    <property type="evidence" value="ECO:0007669"/>
    <property type="project" value="InterPro"/>
</dbReference>
<dbReference type="InterPro" id="IPR036879">
    <property type="entry name" value="TF_MADSbox_sf"/>
</dbReference>
<organism evidence="8 9">
    <name type="scientific">Caenorhabditis nigoni</name>
    <dbReference type="NCBI Taxonomy" id="1611254"/>
    <lineage>
        <taxon>Eukaryota</taxon>
        <taxon>Metazoa</taxon>
        <taxon>Ecdysozoa</taxon>
        <taxon>Nematoda</taxon>
        <taxon>Chromadorea</taxon>
        <taxon>Rhabditida</taxon>
        <taxon>Rhabditina</taxon>
        <taxon>Rhabditomorpha</taxon>
        <taxon>Rhabditoidea</taxon>
        <taxon>Rhabditidae</taxon>
        <taxon>Peloderinae</taxon>
        <taxon>Caenorhabditis</taxon>
    </lineage>
</organism>
<keyword evidence="3" id="KW-0238">DNA-binding</keyword>
<keyword evidence="9" id="KW-1185">Reference proteome</keyword>
<evidence type="ECO:0000256" key="5">
    <source>
        <dbReference type="ARBA" id="ARBA00023242"/>
    </source>
</evidence>
<evidence type="ECO:0000256" key="2">
    <source>
        <dbReference type="ARBA" id="ARBA00023015"/>
    </source>
</evidence>
<feature type="domain" description="MADS-box" evidence="7">
    <location>
        <begin position="14"/>
        <end position="66"/>
    </location>
</feature>
<evidence type="ECO:0000256" key="6">
    <source>
        <dbReference type="SAM" id="MobiDB-lite"/>
    </source>
</evidence>
<evidence type="ECO:0000313" key="8">
    <source>
        <dbReference type="EMBL" id="PIC51726.1"/>
    </source>
</evidence>
<dbReference type="GO" id="GO:0005634">
    <property type="term" value="C:nucleus"/>
    <property type="evidence" value="ECO:0007669"/>
    <property type="project" value="UniProtKB-SubCell"/>
</dbReference>
<accession>A0A2G5VJD9</accession>
<feature type="region of interest" description="Disordered" evidence="6">
    <location>
        <begin position="265"/>
        <end position="284"/>
    </location>
</feature>
<dbReference type="GO" id="GO:0046983">
    <property type="term" value="F:protein dimerization activity"/>
    <property type="evidence" value="ECO:0007669"/>
    <property type="project" value="InterPro"/>
</dbReference>
<evidence type="ECO:0000256" key="1">
    <source>
        <dbReference type="ARBA" id="ARBA00004123"/>
    </source>
</evidence>
<evidence type="ECO:0000256" key="4">
    <source>
        <dbReference type="ARBA" id="ARBA00023163"/>
    </source>
</evidence>
<dbReference type="FunFam" id="3.40.1810.10:FF:000001">
    <property type="entry name" value="Myocyte-specific enhancer factor 2A homolog"/>
    <property type="match status" value="1"/>
</dbReference>
<feature type="region of interest" description="Disordered" evidence="6">
    <location>
        <begin position="81"/>
        <end position="117"/>
    </location>
</feature>
<feature type="compositionally biased region" description="Polar residues" evidence="6">
    <location>
        <begin position="265"/>
        <end position="278"/>
    </location>
</feature>
<name>A0A2G5VJD9_9PELO</name>
<proteinExistence type="predicted"/>
<dbReference type="InterPro" id="IPR050142">
    <property type="entry name" value="MADS-box/MEF2_TF"/>
</dbReference>
<dbReference type="Gene3D" id="3.40.1810.10">
    <property type="entry name" value="Transcription factor, MADS-box"/>
    <property type="match status" value="1"/>
</dbReference>
<dbReference type="AlphaFoldDB" id="A0A2G5VJD9"/>
<dbReference type="CDD" id="cd00265">
    <property type="entry name" value="MADS_MEF2_like"/>
    <property type="match status" value="1"/>
</dbReference>
<dbReference type="PANTHER" id="PTHR48019">
    <property type="entry name" value="SERUM RESPONSE FACTOR HOMOLOG"/>
    <property type="match status" value="1"/>
</dbReference>
<keyword evidence="5" id="KW-0539">Nucleus</keyword>
<dbReference type="InterPro" id="IPR002100">
    <property type="entry name" value="TF_MADSbox"/>
</dbReference>
<dbReference type="OrthoDB" id="1898716at2759"/>
<evidence type="ECO:0000259" key="7">
    <source>
        <dbReference type="PROSITE" id="PS50066"/>
    </source>
</evidence>
<dbReference type="Proteomes" id="UP000230233">
    <property type="component" value="Chromosome I"/>
</dbReference>
<dbReference type="PROSITE" id="PS50066">
    <property type="entry name" value="MADS_BOX_2"/>
    <property type="match status" value="1"/>
</dbReference>
<gene>
    <name evidence="8" type="primary">Cni-mef-2</name>
    <name evidence="8" type="synonym">Cnig_chr_I.g2123</name>
    <name evidence="8" type="ORF">B9Z55_002123</name>
</gene>
<feature type="region of interest" description="Disordered" evidence="6">
    <location>
        <begin position="320"/>
        <end position="348"/>
    </location>
</feature>
<comment type="subcellular location">
    <subcellularLocation>
        <location evidence="1">Nucleus</location>
    </subcellularLocation>
</comment>
<evidence type="ECO:0000313" key="9">
    <source>
        <dbReference type="Proteomes" id="UP000230233"/>
    </source>
</evidence>
<reference evidence="9" key="1">
    <citation type="submission" date="2017-10" db="EMBL/GenBank/DDBJ databases">
        <title>Rapid genome shrinkage in a self-fertile nematode reveals novel sperm competition proteins.</title>
        <authorList>
            <person name="Yin D."/>
            <person name="Schwarz E.M."/>
            <person name="Thomas C.G."/>
            <person name="Felde R.L."/>
            <person name="Korf I.F."/>
            <person name="Cutter A.D."/>
            <person name="Schartner C.M."/>
            <person name="Ralston E.J."/>
            <person name="Meyer B.J."/>
            <person name="Haag E.S."/>
        </authorList>
    </citation>
    <scope>NUCLEOTIDE SEQUENCE [LARGE SCALE GENOMIC DNA]</scope>
    <source>
        <strain evidence="9">JU1422</strain>
    </source>
</reference>
<keyword evidence="2" id="KW-0805">Transcription regulation</keyword>
<dbReference type="SMART" id="SM00432">
    <property type="entry name" value="MADS"/>
    <property type="match status" value="1"/>
</dbReference>
<dbReference type="EMBL" id="PDUG01000001">
    <property type="protein sequence ID" value="PIC51726.1"/>
    <property type="molecule type" value="Genomic_DNA"/>
</dbReference>
<sequence>MMDRQLEFQINAEKEKENNRVKEVTFTKRKFGLMKKAYELSVLCDCEIALIVFNSTNKLFQYASTDMDKVLLKYTEYNEPHESRTNNDIMDALNRKEGNNGGGGSDDDSPGPSISPAIQIPIPAVNGHNSNQNNSVANAASASAAAVAAAAAAVAAVEGTSSGAAAAAAALQASNAQRHHNLNLYQNLIFNPNYTRHLPQRNDPLTSSSSAAPSSSSSSSKHLDFPPSTSFAYDTSRLHPLAAADADCDLVPSSRAADQNIWSTNLQQRPVSQPAPSTSNLSANGISNGSSSLLSPNISSLNGHSVLDLGGPIPPYKMDPNAYIKVEPHSPPQKRPRITTEWRQQQLT</sequence>
<comment type="caution">
    <text evidence="8">The sequence shown here is derived from an EMBL/GenBank/DDBJ whole genome shotgun (WGS) entry which is preliminary data.</text>
</comment>
<feature type="compositionally biased region" description="Low complexity" evidence="6">
    <location>
        <begin position="207"/>
        <end position="220"/>
    </location>
</feature>
<dbReference type="SUPFAM" id="SSF55455">
    <property type="entry name" value="SRF-like"/>
    <property type="match status" value="1"/>
</dbReference>
<dbReference type="InterPro" id="IPR033896">
    <property type="entry name" value="MEF2-like_N"/>
</dbReference>
<dbReference type="STRING" id="1611254.A0A2G5VJD9"/>
<feature type="region of interest" description="Disordered" evidence="6">
    <location>
        <begin position="195"/>
        <end position="226"/>
    </location>
</feature>
<evidence type="ECO:0000256" key="3">
    <source>
        <dbReference type="ARBA" id="ARBA00023125"/>
    </source>
</evidence>
<dbReference type="Pfam" id="PF00319">
    <property type="entry name" value="SRF-TF"/>
    <property type="match status" value="1"/>
</dbReference>
<keyword evidence="4" id="KW-0804">Transcription</keyword>
<protein>
    <recommendedName>
        <fullName evidence="7">MADS-box domain-containing protein</fullName>
    </recommendedName>
</protein>
<dbReference type="GO" id="GO:0045944">
    <property type="term" value="P:positive regulation of transcription by RNA polymerase II"/>
    <property type="evidence" value="ECO:0007669"/>
    <property type="project" value="InterPro"/>
</dbReference>
<dbReference type="PRINTS" id="PR00404">
    <property type="entry name" value="MADSDOMAIN"/>
</dbReference>